<evidence type="ECO:0000256" key="1">
    <source>
        <dbReference type="SAM" id="Phobius"/>
    </source>
</evidence>
<comment type="caution">
    <text evidence="2">The sequence shown here is derived from an EMBL/GenBank/DDBJ whole genome shotgun (WGS) entry which is preliminary data.</text>
</comment>
<feature type="transmembrane region" description="Helical" evidence="1">
    <location>
        <begin position="64"/>
        <end position="83"/>
    </location>
</feature>
<dbReference type="EMBL" id="PSQE01000005">
    <property type="protein sequence ID" value="RHN56026.1"/>
    <property type="molecule type" value="Genomic_DNA"/>
</dbReference>
<accession>A0A396HRM4</accession>
<evidence type="ECO:0000313" key="2">
    <source>
        <dbReference type="EMBL" id="RHN56026.1"/>
    </source>
</evidence>
<feature type="transmembrane region" description="Helical" evidence="1">
    <location>
        <begin position="90"/>
        <end position="112"/>
    </location>
</feature>
<proteinExistence type="predicted"/>
<feature type="transmembrane region" description="Helical" evidence="1">
    <location>
        <begin position="22"/>
        <end position="44"/>
    </location>
</feature>
<dbReference type="Gramene" id="rna31342">
    <property type="protein sequence ID" value="RHN56026.1"/>
    <property type="gene ID" value="gene31342"/>
</dbReference>
<protein>
    <recommendedName>
        <fullName evidence="3">Transmembrane protein</fullName>
    </recommendedName>
</protein>
<sequence>MIHPTSASCVAGCDVMETARHLFLKCGTSLTLWYSVCSWLGLYLVHPFESYAITTYISVIWRDFLDVLMLSCKVSGILVFGLFGRIRTNVFFKTSLPIFTVYLTKLSAIHFYG</sequence>
<keyword evidence="1" id="KW-0472">Membrane</keyword>
<gene>
    <name evidence="2" type="ORF">MtrunA17_Chr5g0424901</name>
</gene>
<keyword evidence="1" id="KW-0812">Transmembrane</keyword>
<evidence type="ECO:0008006" key="3">
    <source>
        <dbReference type="Google" id="ProtNLM"/>
    </source>
</evidence>
<keyword evidence="1" id="KW-1133">Transmembrane helix</keyword>
<organism evidence="2">
    <name type="scientific">Medicago truncatula</name>
    <name type="common">Barrel medic</name>
    <name type="synonym">Medicago tribuloides</name>
    <dbReference type="NCBI Taxonomy" id="3880"/>
    <lineage>
        <taxon>Eukaryota</taxon>
        <taxon>Viridiplantae</taxon>
        <taxon>Streptophyta</taxon>
        <taxon>Embryophyta</taxon>
        <taxon>Tracheophyta</taxon>
        <taxon>Spermatophyta</taxon>
        <taxon>Magnoliopsida</taxon>
        <taxon>eudicotyledons</taxon>
        <taxon>Gunneridae</taxon>
        <taxon>Pentapetalae</taxon>
        <taxon>rosids</taxon>
        <taxon>fabids</taxon>
        <taxon>Fabales</taxon>
        <taxon>Fabaceae</taxon>
        <taxon>Papilionoideae</taxon>
        <taxon>50 kb inversion clade</taxon>
        <taxon>NPAAA clade</taxon>
        <taxon>Hologalegina</taxon>
        <taxon>IRL clade</taxon>
        <taxon>Trifolieae</taxon>
        <taxon>Medicago</taxon>
    </lineage>
</organism>
<reference evidence="2" key="1">
    <citation type="journal article" date="2018" name="Nat. Plants">
        <title>Whole-genome landscape of Medicago truncatula symbiotic genes.</title>
        <authorList>
            <person name="Pecrix Y."/>
            <person name="Gamas P."/>
            <person name="Carrere S."/>
        </authorList>
    </citation>
    <scope>NUCLEOTIDE SEQUENCE</scope>
    <source>
        <tissue evidence="2">Leaves</tissue>
    </source>
</reference>
<dbReference type="AlphaFoldDB" id="A0A396HRM4"/>
<name>A0A396HRM4_MEDTR</name>
<dbReference type="Proteomes" id="UP000265566">
    <property type="component" value="Chromosome 5"/>
</dbReference>